<reference evidence="2 3" key="1">
    <citation type="journal article" date="2015" name="Genome Announc.">
        <title>Draft Genome Sequence of the Thermophile Thermus filiformis ATCC 43280, Producer of Carotenoid-(Di)glucoside-Branched Fatty Acid (Di)esters and Source of Hyperthermostable Enzymes of Biotechnological Interest.</title>
        <authorList>
            <person name="Mandelli F."/>
            <person name="Oliveira Ramires B."/>
            <person name="Couger M.B."/>
            <person name="Paixao D.A."/>
            <person name="Camilo C.M."/>
            <person name="Polikarpov I."/>
            <person name="Prade R."/>
            <person name="Riano-Pachon D.M."/>
            <person name="Squina F.M."/>
        </authorList>
    </citation>
    <scope>NUCLEOTIDE SEQUENCE [LARGE SCALE GENOMIC DNA]</scope>
    <source>
        <strain evidence="2 3">ATCC 43280</strain>
    </source>
</reference>
<dbReference type="Gene3D" id="3.30.420.130">
    <property type="entry name" value="Dinitrogenase iron-molybdenum cofactor biosynthesis domain"/>
    <property type="match status" value="1"/>
</dbReference>
<keyword evidence="3" id="KW-1185">Reference proteome</keyword>
<feature type="domain" description="Dinitrogenase iron-molybdenum cofactor biosynthesis" evidence="1">
    <location>
        <begin position="17"/>
        <end position="75"/>
    </location>
</feature>
<dbReference type="SUPFAM" id="SSF53146">
    <property type="entry name" value="Nitrogenase accessory factor-like"/>
    <property type="match status" value="1"/>
</dbReference>
<dbReference type="STRING" id="276.THFILI_05590"/>
<organism evidence="2 3">
    <name type="scientific">Thermus filiformis</name>
    <dbReference type="NCBI Taxonomy" id="276"/>
    <lineage>
        <taxon>Bacteria</taxon>
        <taxon>Thermotogati</taxon>
        <taxon>Deinococcota</taxon>
        <taxon>Deinococci</taxon>
        <taxon>Thermales</taxon>
        <taxon>Thermaceae</taxon>
        <taxon>Thermus</taxon>
    </lineage>
</organism>
<accession>A0A0D6XCN3</accession>
<gene>
    <name evidence="2" type="ORF">THFILI_05590</name>
</gene>
<protein>
    <submittedName>
        <fullName evidence="2">Dinitrogenase iron-molybdenum cofactor biosynthesis protein</fullName>
    </submittedName>
</protein>
<sequence length="102" mass="11208">MRVAIALHKEKEAVYPGPFGHAPRFAIYELGEEARLLEIRPNPYAALEGGDKPEKMRALLQDVDLRVGARFGHHAHPGGFRRLEVGAVSLEEALAQLRASLG</sequence>
<name>A0A0D6XCN3_THEFI</name>
<dbReference type="OrthoDB" id="280278at2"/>
<dbReference type="RefSeq" id="WP_038066370.1">
    <property type="nucleotide sequence ID" value="NZ_JPSL02000038.1"/>
</dbReference>
<dbReference type="Proteomes" id="UP000030364">
    <property type="component" value="Unassembled WGS sequence"/>
</dbReference>
<dbReference type="Pfam" id="PF02579">
    <property type="entry name" value="Nitro_FeMo-Co"/>
    <property type="match status" value="1"/>
</dbReference>
<evidence type="ECO:0000259" key="1">
    <source>
        <dbReference type="Pfam" id="PF02579"/>
    </source>
</evidence>
<dbReference type="EMBL" id="JPSL02000038">
    <property type="protein sequence ID" value="KIX84638.1"/>
    <property type="molecule type" value="Genomic_DNA"/>
</dbReference>
<proteinExistence type="predicted"/>
<comment type="caution">
    <text evidence="2">The sequence shown here is derived from an EMBL/GenBank/DDBJ whole genome shotgun (WGS) entry which is preliminary data.</text>
</comment>
<dbReference type="AlphaFoldDB" id="A0A0D6XCN3"/>
<dbReference type="InterPro" id="IPR003731">
    <property type="entry name" value="Di-Nase_FeMo-co_biosynth"/>
</dbReference>
<evidence type="ECO:0000313" key="3">
    <source>
        <dbReference type="Proteomes" id="UP000030364"/>
    </source>
</evidence>
<dbReference type="InterPro" id="IPR036105">
    <property type="entry name" value="DiNase_FeMo-co_biosyn_sf"/>
</dbReference>
<evidence type="ECO:0000313" key="2">
    <source>
        <dbReference type="EMBL" id="KIX84638.1"/>
    </source>
</evidence>